<dbReference type="GO" id="GO:0016747">
    <property type="term" value="F:acyltransferase activity, transferring groups other than amino-acyl groups"/>
    <property type="evidence" value="ECO:0007669"/>
    <property type="project" value="InterPro"/>
</dbReference>
<dbReference type="CDD" id="cd04301">
    <property type="entry name" value="NAT_SF"/>
    <property type="match status" value="1"/>
</dbReference>
<name>A0A973AA59_9GAMM</name>
<dbReference type="EMBL" id="JABMOJ010000473">
    <property type="protein sequence ID" value="NQV66182.1"/>
    <property type="molecule type" value="Genomic_DNA"/>
</dbReference>
<dbReference type="SUPFAM" id="SSF55729">
    <property type="entry name" value="Acyl-CoA N-acyltransferases (Nat)"/>
    <property type="match status" value="1"/>
</dbReference>
<evidence type="ECO:0000259" key="3">
    <source>
        <dbReference type="PROSITE" id="PS51186"/>
    </source>
</evidence>
<proteinExistence type="predicted"/>
<gene>
    <name evidence="4" type="ORF">HQ497_12540</name>
</gene>
<organism evidence="4 5">
    <name type="scientific">SAR86 cluster bacterium</name>
    <dbReference type="NCBI Taxonomy" id="2030880"/>
    <lineage>
        <taxon>Bacteria</taxon>
        <taxon>Pseudomonadati</taxon>
        <taxon>Pseudomonadota</taxon>
        <taxon>Gammaproteobacteria</taxon>
        <taxon>SAR86 cluster</taxon>
    </lineage>
</organism>
<dbReference type="InterPro" id="IPR000182">
    <property type="entry name" value="GNAT_dom"/>
</dbReference>
<dbReference type="PROSITE" id="PS51186">
    <property type="entry name" value="GNAT"/>
    <property type="match status" value="1"/>
</dbReference>
<dbReference type="AlphaFoldDB" id="A0A973AA59"/>
<keyword evidence="1" id="KW-0808">Transferase</keyword>
<feature type="domain" description="N-acetyltransferase" evidence="3">
    <location>
        <begin position="5"/>
        <end position="176"/>
    </location>
</feature>
<accession>A0A973AA59</accession>
<evidence type="ECO:0000313" key="4">
    <source>
        <dbReference type="EMBL" id="NQV66182.1"/>
    </source>
</evidence>
<sequence length="181" mass="19508">MSSQVCIRVATLADAEVLVVLAEQTFRATFGKDNVSENIDAYVRDALSLGGLLDELADGANTFLLTFIGAAKQPVGYAKLRTGSTAAAVECSAPIELQRLYLDDGAIGRGIGAMLMGQCLEHAQSSGHQTVWLGVWENNARALSFYRRWGFEVVGEHVFQLGADSQRDLIMMRPIAGALTE</sequence>
<keyword evidence="2" id="KW-0012">Acyltransferase</keyword>
<evidence type="ECO:0000256" key="2">
    <source>
        <dbReference type="ARBA" id="ARBA00023315"/>
    </source>
</evidence>
<dbReference type="InterPro" id="IPR016181">
    <property type="entry name" value="Acyl_CoA_acyltransferase"/>
</dbReference>
<dbReference type="Gene3D" id="3.40.630.30">
    <property type="match status" value="1"/>
</dbReference>
<dbReference type="Proteomes" id="UP000754644">
    <property type="component" value="Unassembled WGS sequence"/>
</dbReference>
<evidence type="ECO:0000256" key="1">
    <source>
        <dbReference type="ARBA" id="ARBA00022679"/>
    </source>
</evidence>
<dbReference type="Pfam" id="PF00583">
    <property type="entry name" value="Acetyltransf_1"/>
    <property type="match status" value="1"/>
</dbReference>
<comment type="caution">
    <text evidence="4">The sequence shown here is derived from an EMBL/GenBank/DDBJ whole genome shotgun (WGS) entry which is preliminary data.</text>
</comment>
<dbReference type="InterPro" id="IPR050832">
    <property type="entry name" value="Bact_Acetyltransf"/>
</dbReference>
<reference evidence="4" key="1">
    <citation type="submission" date="2020-05" db="EMBL/GenBank/DDBJ databases">
        <title>Sulfur intermediates as new biogeochemical hubs in an aquatic model microbial ecosystem.</title>
        <authorList>
            <person name="Vigneron A."/>
        </authorList>
    </citation>
    <scope>NUCLEOTIDE SEQUENCE</scope>
    <source>
        <strain evidence="4">Bin.250</strain>
    </source>
</reference>
<protein>
    <submittedName>
        <fullName evidence="4">GNAT family N-acetyltransferase</fullName>
    </submittedName>
</protein>
<evidence type="ECO:0000313" key="5">
    <source>
        <dbReference type="Proteomes" id="UP000754644"/>
    </source>
</evidence>
<dbReference type="PANTHER" id="PTHR43877">
    <property type="entry name" value="AMINOALKYLPHOSPHONATE N-ACETYLTRANSFERASE-RELATED-RELATED"/>
    <property type="match status" value="1"/>
</dbReference>